<dbReference type="GO" id="GO:0008198">
    <property type="term" value="F:ferrous iron binding"/>
    <property type="evidence" value="ECO:0007669"/>
    <property type="project" value="TreeGrafter"/>
</dbReference>
<reference evidence="8" key="5">
    <citation type="submission" date="2020-09" db="EMBL/GenBank/DDBJ databases">
        <authorList>
            <person name="Sun Q."/>
            <person name="Ohkuma M."/>
        </authorList>
    </citation>
    <scope>NUCLEOTIDE SEQUENCE</scope>
    <source>
        <strain evidence="8">JCM 4434</strain>
    </source>
</reference>
<dbReference type="OrthoDB" id="7059163at2"/>
<dbReference type="KEGG" id="kau:B6264_25015"/>
<dbReference type="GO" id="GO:0016702">
    <property type="term" value="F:oxidoreductase activity, acting on single donors with incorporation of molecular oxygen, incorporation of two atoms of oxygen"/>
    <property type="evidence" value="ECO:0007669"/>
    <property type="project" value="InterPro"/>
</dbReference>
<sequence>MSLASLPSPLHATAPGASSRTVELCDVLTKAVRAAPSTEPAHRTADRVARGLAGFLDHRDLLAPAHLAPDPQRYRQHVLHVDPEGRFSLVALIWLPGQATPVHDHTTWCVVGTYRGTEEETSYRFTRHADGSSALEPVATTVNPPGTVTYLTPPGDIHLVRNGGDDLAVSLHVYGTDVRRHGSSIRRRYDLPV</sequence>
<evidence type="ECO:0000313" key="9">
    <source>
        <dbReference type="EMBL" id="OEV37003.1"/>
    </source>
</evidence>
<comment type="caution">
    <text evidence="9">The sequence shown here is derived from an EMBL/GenBank/DDBJ whole genome shotgun (WGS) entry which is preliminary data.</text>
</comment>
<dbReference type="CDD" id="cd10548">
    <property type="entry name" value="cupin_CDO"/>
    <property type="match status" value="1"/>
</dbReference>
<keyword evidence="6" id="KW-0883">Thioether bond</keyword>
<protein>
    <submittedName>
        <fullName evidence="8">Cysteine dioxygenase</fullName>
    </submittedName>
</protein>
<dbReference type="EMBL" id="JPRF03000021">
    <property type="protein sequence ID" value="OEV37003.1"/>
    <property type="molecule type" value="Genomic_DNA"/>
</dbReference>
<evidence type="ECO:0000313" key="8">
    <source>
        <dbReference type="EMBL" id="GGV07372.1"/>
    </source>
</evidence>
<accession>A0A8H9LUY2</accession>
<dbReference type="PANTHER" id="PTHR12918:SF1">
    <property type="entry name" value="CYSTEINE DIOXYGENASE TYPE 1"/>
    <property type="match status" value="1"/>
</dbReference>
<dbReference type="InterPro" id="IPR011051">
    <property type="entry name" value="RmlC_Cupin_sf"/>
</dbReference>
<feature type="cross-link" description="3'-(S-cysteinyl)-tyrosine (Cys-Tyr)" evidence="6">
    <location>
        <begin position="109"/>
        <end position="174"/>
    </location>
</feature>
<feature type="binding site" evidence="7">
    <location>
        <position position="105"/>
    </location>
    <ligand>
        <name>Fe cation</name>
        <dbReference type="ChEBI" id="CHEBI:24875"/>
        <note>catalytic</note>
    </ligand>
</feature>
<dbReference type="InterPro" id="IPR010300">
    <property type="entry name" value="CDO_1"/>
</dbReference>
<dbReference type="Proteomes" id="UP000037395">
    <property type="component" value="Unassembled WGS sequence"/>
</dbReference>
<name>A0A1E7N959_KITAU</name>
<dbReference type="InterPro" id="IPR014710">
    <property type="entry name" value="RmlC-like_jellyroll"/>
</dbReference>
<evidence type="ECO:0000256" key="5">
    <source>
        <dbReference type="ARBA" id="ARBA00023004"/>
    </source>
</evidence>
<dbReference type="GeneID" id="97490159"/>
<dbReference type="AlphaFoldDB" id="A0A1E7N959"/>
<dbReference type="Pfam" id="PF05995">
    <property type="entry name" value="CDO_I"/>
    <property type="match status" value="1"/>
</dbReference>
<dbReference type="EMBL" id="BMUB01000044">
    <property type="protein sequence ID" value="GGV07372.1"/>
    <property type="molecule type" value="Genomic_DNA"/>
</dbReference>
<dbReference type="Proteomes" id="UP000610124">
    <property type="component" value="Unassembled WGS sequence"/>
</dbReference>
<evidence type="ECO:0000256" key="4">
    <source>
        <dbReference type="ARBA" id="ARBA00023002"/>
    </source>
</evidence>
<keyword evidence="2 7" id="KW-0479">Metal-binding</keyword>
<evidence type="ECO:0000313" key="10">
    <source>
        <dbReference type="Proteomes" id="UP000037395"/>
    </source>
</evidence>
<proteinExistence type="inferred from homology"/>
<reference evidence="9 10" key="2">
    <citation type="submission" date="2014-07" db="EMBL/GenBank/DDBJ databases">
        <authorList>
            <person name="Zhang J.E."/>
            <person name="Yang H."/>
            <person name="Guo J."/>
            <person name="Deng Z."/>
            <person name="Luo H."/>
            <person name="Luo M."/>
            <person name="Zhao B."/>
        </authorList>
    </citation>
    <scope>NUCLEOTIDE SEQUENCE [LARGE SCALE GENOMIC DNA]</scope>
    <source>
        <strain evidence="9">ATCC 10762</strain>
        <strain evidence="10">ATCC 10762 / DSM 40127 / CCM 3239 / JCM 4008 / LMG 5968 / NBRC 12843 / NCIMB 8234 / A-377</strain>
    </source>
</reference>
<gene>
    <name evidence="8" type="ORF">GCM10010502_73090</name>
    <name evidence="9" type="ORF">HS99_0004000</name>
</gene>
<keyword evidence="3 8" id="KW-0223">Dioxygenase</keyword>
<evidence type="ECO:0000256" key="3">
    <source>
        <dbReference type="ARBA" id="ARBA00022964"/>
    </source>
</evidence>
<organism evidence="9 10">
    <name type="scientific">Kitasatospora aureofaciens</name>
    <name type="common">Streptomyces aureofaciens</name>
    <dbReference type="NCBI Taxonomy" id="1894"/>
    <lineage>
        <taxon>Bacteria</taxon>
        <taxon>Bacillati</taxon>
        <taxon>Actinomycetota</taxon>
        <taxon>Actinomycetes</taxon>
        <taxon>Kitasatosporales</taxon>
        <taxon>Streptomycetaceae</taxon>
        <taxon>Kitasatospora</taxon>
    </lineage>
</organism>
<dbReference type="Gene3D" id="2.60.120.10">
    <property type="entry name" value="Jelly Rolls"/>
    <property type="match status" value="1"/>
</dbReference>
<evidence type="ECO:0000256" key="2">
    <source>
        <dbReference type="ARBA" id="ARBA00022723"/>
    </source>
</evidence>
<keyword evidence="5 7" id="KW-0408">Iron</keyword>
<reference evidence="10" key="3">
    <citation type="submission" date="2016-08" db="EMBL/GenBank/DDBJ databases">
        <title>Sequencing, assembly and comparative genomics of S. aureofaciens ATCC 10762.</title>
        <authorList>
            <person name="Gradnigo J.S."/>
            <person name="Johnson N."/>
            <person name="Somerville G.A."/>
        </authorList>
    </citation>
    <scope>NUCLEOTIDE SEQUENCE [LARGE SCALE GENOMIC DNA]</scope>
    <source>
        <strain evidence="10">ATCC 10762 / DSM 40127 / CCM 3239 / JCM 4008 / LMG 5968 / NBRC 12843 / NCIMB 8234 / A-377</strain>
    </source>
</reference>
<reference evidence="8" key="1">
    <citation type="journal article" date="2014" name="Int. J. Syst. Evol. Microbiol.">
        <title>Complete genome sequence of Corynebacterium casei LMG S-19264T (=DSM 44701T), isolated from a smear-ripened cheese.</title>
        <authorList>
            <consortium name="US DOE Joint Genome Institute (JGI-PGF)"/>
            <person name="Walter F."/>
            <person name="Albersmeier A."/>
            <person name="Kalinowski J."/>
            <person name="Ruckert C."/>
        </authorList>
    </citation>
    <scope>NUCLEOTIDE SEQUENCE</scope>
    <source>
        <strain evidence="8">JCM 4434</strain>
    </source>
</reference>
<keyword evidence="10" id="KW-1185">Reference proteome</keyword>
<evidence type="ECO:0000256" key="6">
    <source>
        <dbReference type="PIRSR" id="PIRSR610300-50"/>
    </source>
</evidence>
<evidence type="ECO:0000256" key="7">
    <source>
        <dbReference type="PIRSR" id="PIRSR610300-51"/>
    </source>
</evidence>
<keyword evidence="4" id="KW-0560">Oxidoreductase</keyword>
<accession>A0A1E7N959</accession>
<reference evidence="9" key="4">
    <citation type="submission" date="2016-08" db="EMBL/GenBank/DDBJ databases">
        <title>Sequencing, Assembly and Comparative Genomics of S. aureofaciens ATCC 10762.</title>
        <authorList>
            <person name="Gradnigo J.S."/>
            <person name="Johnson N."/>
            <person name="Somerville G.A."/>
        </authorList>
    </citation>
    <scope>NUCLEOTIDE SEQUENCE [LARGE SCALE GENOMIC DNA]</scope>
    <source>
        <strain evidence="9">ATCC 10762</strain>
    </source>
</reference>
<feature type="binding site" evidence="7">
    <location>
        <position position="103"/>
    </location>
    <ligand>
        <name>Fe cation</name>
        <dbReference type="ChEBI" id="CHEBI:24875"/>
        <note>catalytic</note>
    </ligand>
</feature>
<dbReference type="PANTHER" id="PTHR12918">
    <property type="entry name" value="CYSTEINE DIOXYGENASE"/>
    <property type="match status" value="1"/>
</dbReference>
<dbReference type="RefSeq" id="WP_046386354.1">
    <property type="nucleotide sequence ID" value="NZ_BMUB01000044.1"/>
</dbReference>
<dbReference type="SUPFAM" id="SSF51182">
    <property type="entry name" value="RmlC-like cupins"/>
    <property type="match status" value="1"/>
</dbReference>
<feature type="binding site" evidence="7">
    <location>
        <position position="158"/>
    </location>
    <ligand>
        <name>Fe cation</name>
        <dbReference type="ChEBI" id="CHEBI:24875"/>
        <note>catalytic</note>
    </ligand>
</feature>
<evidence type="ECO:0000256" key="1">
    <source>
        <dbReference type="ARBA" id="ARBA00006622"/>
    </source>
</evidence>
<comment type="similarity">
    <text evidence="1">Belongs to the cysteine dioxygenase family.</text>
</comment>